<organism evidence="1 2">
    <name type="scientific">Paramuricea clavata</name>
    <name type="common">Red gorgonian</name>
    <name type="synonym">Violescent sea-whip</name>
    <dbReference type="NCBI Taxonomy" id="317549"/>
    <lineage>
        <taxon>Eukaryota</taxon>
        <taxon>Metazoa</taxon>
        <taxon>Cnidaria</taxon>
        <taxon>Anthozoa</taxon>
        <taxon>Octocorallia</taxon>
        <taxon>Malacalcyonacea</taxon>
        <taxon>Plexauridae</taxon>
        <taxon>Paramuricea</taxon>
    </lineage>
</organism>
<protein>
    <submittedName>
        <fullName evidence="1">Uncharacterized protein</fullName>
    </submittedName>
</protein>
<reference evidence="1" key="1">
    <citation type="submission" date="2020-04" db="EMBL/GenBank/DDBJ databases">
        <authorList>
            <person name="Alioto T."/>
            <person name="Alioto T."/>
            <person name="Gomez Garrido J."/>
        </authorList>
    </citation>
    <scope>NUCLEOTIDE SEQUENCE</scope>
    <source>
        <strain evidence="1">A484AB</strain>
    </source>
</reference>
<comment type="caution">
    <text evidence="1">The sequence shown here is derived from an EMBL/GenBank/DDBJ whole genome shotgun (WGS) entry which is preliminary data.</text>
</comment>
<proteinExistence type="predicted"/>
<dbReference type="EMBL" id="CACRXK020012253">
    <property type="protein sequence ID" value="CAB4022983.1"/>
    <property type="molecule type" value="Genomic_DNA"/>
</dbReference>
<feature type="non-terminal residue" evidence="1">
    <location>
        <position position="1"/>
    </location>
</feature>
<sequence>ERLAFELIPPVRINIQGYKTNKSAIWGRHIPRLVECSSNKLLLCPQHQSPLVARFLEI</sequence>
<dbReference type="Proteomes" id="UP001152795">
    <property type="component" value="Unassembled WGS sequence"/>
</dbReference>
<evidence type="ECO:0000313" key="1">
    <source>
        <dbReference type="EMBL" id="CAB4022983.1"/>
    </source>
</evidence>
<accession>A0A6S7IZ33</accession>
<name>A0A6S7IZ33_PARCT</name>
<dbReference type="AlphaFoldDB" id="A0A6S7IZ33"/>
<keyword evidence="2" id="KW-1185">Reference proteome</keyword>
<gene>
    <name evidence="1" type="ORF">PACLA_8A052026</name>
</gene>
<evidence type="ECO:0000313" key="2">
    <source>
        <dbReference type="Proteomes" id="UP001152795"/>
    </source>
</evidence>